<dbReference type="InterPro" id="IPR021027">
    <property type="entry name" value="Transposase_put_HTH"/>
</dbReference>
<protein>
    <recommendedName>
        <fullName evidence="1">Transposase putative helix-turn-helix domain-containing protein</fullName>
    </recommendedName>
</protein>
<gene>
    <name evidence="2" type="ORF">A5844_001526</name>
</gene>
<dbReference type="EMBL" id="NGMO01000002">
    <property type="protein sequence ID" value="OTP11391.1"/>
    <property type="molecule type" value="Genomic_DNA"/>
</dbReference>
<organism evidence="2 3">
    <name type="scientific">Candidatus Enterococcus wittei</name>
    <dbReference type="NCBI Taxonomy" id="1987383"/>
    <lineage>
        <taxon>Bacteria</taxon>
        <taxon>Bacillati</taxon>
        <taxon>Bacillota</taxon>
        <taxon>Bacilli</taxon>
        <taxon>Lactobacillales</taxon>
        <taxon>Enterococcaceae</taxon>
        <taxon>Enterococcus</taxon>
    </lineage>
</organism>
<dbReference type="Proteomes" id="UP000194933">
    <property type="component" value="Unassembled WGS sequence"/>
</dbReference>
<evidence type="ECO:0000259" key="1">
    <source>
        <dbReference type="Pfam" id="PF12323"/>
    </source>
</evidence>
<dbReference type="Pfam" id="PF12323">
    <property type="entry name" value="HTH_OrfB_IS605"/>
    <property type="match status" value="1"/>
</dbReference>
<feature type="domain" description="Transposase putative helix-turn-helix" evidence="1">
    <location>
        <begin position="1"/>
        <end position="45"/>
    </location>
</feature>
<comment type="caution">
    <text evidence="2">The sequence shown here is derived from an EMBL/GenBank/DDBJ whole genome shotgun (WGS) entry which is preliminary data.</text>
</comment>
<sequence>MLKAFKFRIYPTPAQKQWLIQTFGCVRFTYNHLLKARQAHYAETKEIDYTLTPAVLKKQFPFLKETDSLALANAQLNLDRAFRNYFKGRTSLPKLKNKKSIWQSYTTNNQKGTIYLEDKYLKLPKLKEKIRIHVHRPLEGTIRSATISSRYNEVFYVSLLCDVSPKPLVASNRWIGVAYDPHALIETSTPIDLVVPKFNRINQKIFQAKRKLAVKGKAAQKRKIHVEKAKNYQKQKRKIKDLYLKQKYQREDYLEQISGALVRNFDYLFIESRPKSCEESDFSTQLWDKLITKIRYKAQWYNKNLLLIDMNEQKQQVTNKKSHHLEKIGVEVVFK</sequence>
<proteinExistence type="predicted"/>
<name>A0A242K157_9ENTE</name>
<dbReference type="RefSeq" id="WP_086284616.1">
    <property type="nucleotide sequence ID" value="NZ_NGMO01000002.1"/>
</dbReference>
<keyword evidence="3" id="KW-1185">Reference proteome</keyword>
<evidence type="ECO:0000313" key="2">
    <source>
        <dbReference type="EMBL" id="OTP11391.1"/>
    </source>
</evidence>
<evidence type="ECO:0000313" key="3">
    <source>
        <dbReference type="Proteomes" id="UP000194933"/>
    </source>
</evidence>
<accession>A0A242K157</accession>
<dbReference type="STRING" id="1987383.A5844_001526"/>
<dbReference type="NCBIfam" id="NF040570">
    <property type="entry name" value="guided_TnpB"/>
    <property type="match status" value="1"/>
</dbReference>
<dbReference type="AlphaFoldDB" id="A0A242K157"/>
<reference evidence="2 3" key="1">
    <citation type="submission" date="2017-05" db="EMBL/GenBank/DDBJ databases">
        <title>The Genome Sequence of Enterococcus sp. 10A9_DIV0425.</title>
        <authorList>
            <consortium name="The Broad Institute Genomics Platform"/>
            <consortium name="The Broad Institute Genomic Center for Infectious Diseases"/>
            <person name="Earl A."/>
            <person name="Manson A."/>
            <person name="Schwartman J."/>
            <person name="Gilmore M."/>
            <person name="Abouelleil A."/>
            <person name="Cao P."/>
            <person name="Chapman S."/>
            <person name="Cusick C."/>
            <person name="Shea T."/>
            <person name="Young S."/>
            <person name="Neafsey D."/>
            <person name="Nusbaum C."/>
            <person name="Birren B."/>
        </authorList>
    </citation>
    <scope>NUCLEOTIDE SEQUENCE [LARGE SCALE GENOMIC DNA]</scope>
    <source>
        <strain evidence="2 3">10A9_DIV0425</strain>
    </source>
</reference>